<evidence type="ECO:0000313" key="1">
    <source>
        <dbReference type="EMBL" id="MCQ8228975.1"/>
    </source>
</evidence>
<name>A0ABT1VN57_9GAMM</name>
<keyword evidence="2" id="KW-1185">Reference proteome</keyword>
<evidence type="ECO:0000313" key="2">
    <source>
        <dbReference type="Proteomes" id="UP001300015"/>
    </source>
</evidence>
<dbReference type="Proteomes" id="UP001300015">
    <property type="component" value="Unassembled WGS sequence"/>
</dbReference>
<dbReference type="RefSeq" id="WP_256698478.1">
    <property type="nucleotide sequence ID" value="NZ_JANIES010000001.1"/>
</dbReference>
<reference evidence="1 2" key="1">
    <citation type="submission" date="2022-07" db="EMBL/GenBank/DDBJ databases">
        <title>Pantoea trifolii sp. nov. isolated from root nodules of Trifolium rubens.</title>
        <authorList>
            <person name="Kalita M."/>
            <person name="Wdowiak-Wrobel S."/>
            <person name="Marek-Kozaczuk M."/>
            <person name="Palusinska-Szysz M."/>
            <person name="Sokolowski W."/>
            <person name="Coutinho T."/>
            <person name="Hlahane L."/>
        </authorList>
    </citation>
    <scope>NUCLEOTIDE SEQUENCE [LARGE SCALE GENOMIC DNA]</scope>
    <source>
        <strain evidence="1 2">MMK2</strain>
    </source>
</reference>
<proteinExistence type="predicted"/>
<comment type="caution">
    <text evidence="1">The sequence shown here is derived from an EMBL/GenBank/DDBJ whole genome shotgun (WGS) entry which is preliminary data.</text>
</comment>
<gene>
    <name evidence="1" type="ORF">NQH49_16035</name>
</gene>
<protein>
    <submittedName>
        <fullName evidence="1">Uncharacterized protein</fullName>
    </submittedName>
</protein>
<accession>A0ABT1VN57</accession>
<organism evidence="1 2">
    <name type="scientific">Pantoea trifolii</name>
    <dbReference type="NCBI Taxonomy" id="2968030"/>
    <lineage>
        <taxon>Bacteria</taxon>
        <taxon>Pseudomonadati</taxon>
        <taxon>Pseudomonadota</taxon>
        <taxon>Gammaproteobacteria</taxon>
        <taxon>Enterobacterales</taxon>
        <taxon>Erwiniaceae</taxon>
        <taxon>Pantoea</taxon>
    </lineage>
</organism>
<sequence length="78" mass="8876">MAQTHARWVVKCAFFLLVSLVVGRSLGGEETYISHDFARKVAVLITGESNIEPLYDAYFYMDFAIVLLEQMFENLSLP</sequence>
<dbReference type="EMBL" id="JANIET010000001">
    <property type="protein sequence ID" value="MCQ8228975.1"/>
    <property type="molecule type" value="Genomic_DNA"/>
</dbReference>